<keyword evidence="1" id="KW-0812">Transmembrane</keyword>
<keyword evidence="3" id="KW-1185">Reference proteome</keyword>
<dbReference type="Proteomes" id="UP000036908">
    <property type="component" value="Unassembled WGS sequence"/>
</dbReference>
<name>A0A0L8AGA4_9BACT</name>
<dbReference type="EMBL" id="JSVA01000027">
    <property type="protein sequence ID" value="KOF01424.1"/>
    <property type="molecule type" value="Genomic_DNA"/>
</dbReference>
<sequence>MKKLFRILAVIFLTLILGLFVFYLVKNESLPEGTAGPKADNLALEMMESLNKSAWDSTANVSWTFKGIHHYEWNRTENSVLVKWDENEVLLNTINQTGEVIRPEKIREEGKEELIKQAFGYFNNDSFWLCAPFKAFDPGTERSLVTLKDGREGLKVTYTSGGSTPGDSYVWILDENNKPKSVKMWVSILPLGGMEFTWENYLKLSSGALVAQDHILYNGVNINIDNLK</sequence>
<dbReference type="RefSeq" id="WP_053225070.1">
    <property type="nucleotide sequence ID" value="NZ_JSVA01000027.1"/>
</dbReference>
<gene>
    <name evidence="2" type="ORF">OB69_17580</name>
</gene>
<comment type="caution">
    <text evidence="2">The sequence shown here is derived from an EMBL/GenBank/DDBJ whole genome shotgun (WGS) entry which is preliminary data.</text>
</comment>
<organism evidence="2 3">
    <name type="scientific">Roseivirga seohaensis subsp. aquiponti</name>
    <dbReference type="NCBI Taxonomy" id="1566026"/>
    <lineage>
        <taxon>Bacteria</taxon>
        <taxon>Pseudomonadati</taxon>
        <taxon>Bacteroidota</taxon>
        <taxon>Cytophagia</taxon>
        <taxon>Cytophagales</taxon>
        <taxon>Roseivirgaceae</taxon>
        <taxon>Roseivirga</taxon>
    </lineage>
</organism>
<keyword evidence="1" id="KW-0472">Membrane</keyword>
<keyword evidence="1" id="KW-1133">Transmembrane helix</keyword>
<evidence type="ECO:0000256" key="1">
    <source>
        <dbReference type="SAM" id="Phobius"/>
    </source>
</evidence>
<feature type="transmembrane region" description="Helical" evidence="1">
    <location>
        <begin position="7"/>
        <end position="25"/>
    </location>
</feature>
<reference evidence="3" key="1">
    <citation type="submission" date="2014-11" db="EMBL/GenBank/DDBJ databases">
        <title>Genome sequencing of Roseivirga sp. D-25.</title>
        <authorList>
            <person name="Selvaratnam C."/>
            <person name="Thevarajoo S."/>
            <person name="Goh K.M."/>
            <person name="Eee R."/>
            <person name="Chan K.-G."/>
            <person name="Chong C.S."/>
        </authorList>
    </citation>
    <scope>NUCLEOTIDE SEQUENCE [LARGE SCALE GENOMIC DNA]</scope>
    <source>
        <strain evidence="3">D-25</strain>
    </source>
</reference>
<evidence type="ECO:0000313" key="3">
    <source>
        <dbReference type="Proteomes" id="UP000036908"/>
    </source>
</evidence>
<dbReference type="AlphaFoldDB" id="A0A0L8AGA4"/>
<protein>
    <submittedName>
        <fullName evidence="2">Uncharacterized protein</fullName>
    </submittedName>
</protein>
<proteinExistence type="predicted"/>
<dbReference type="PATRIC" id="fig|1566026.4.peg.1960"/>
<evidence type="ECO:0000313" key="2">
    <source>
        <dbReference type="EMBL" id="KOF01424.1"/>
    </source>
</evidence>
<accession>A0A0L8AGA4</accession>